<evidence type="ECO:0000313" key="6">
    <source>
        <dbReference type="Proteomes" id="UP000008305"/>
    </source>
</evidence>
<feature type="domain" description="NIF system FeS cluster assembly NifU C-terminal" evidence="3">
    <location>
        <begin position="194"/>
        <end position="253"/>
    </location>
</feature>
<dbReference type="SUPFAM" id="SSF82649">
    <property type="entry name" value="SufE/NifU"/>
    <property type="match status" value="1"/>
</dbReference>
<dbReference type="GO" id="GO:0016226">
    <property type="term" value="P:iron-sulfur cluster assembly"/>
    <property type="evidence" value="ECO:0007669"/>
    <property type="project" value="InterPro"/>
</dbReference>
<protein>
    <recommendedName>
        <fullName evidence="1">Nitrogen fixation protein NifU</fullName>
    </recommendedName>
</protein>
<dbReference type="InterPro" id="IPR034904">
    <property type="entry name" value="FSCA_dom_sf"/>
</dbReference>
<dbReference type="KEGG" id="cpm:G5S_0181"/>
<keyword evidence="6" id="KW-1185">Reference proteome</keyword>
<evidence type="ECO:0000256" key="2">
    <source>
        <dbReference type="ARBA" id="ARBA00023231"/>
    </source>
</evidence>
<dbReference type="InterPro" id="IPR002871">
    <property type="entry name" value="NIF_FeS_clus_asmbl_NifU_N"/>
</dbReference>
<evidence type="ECO:0000313" key="5">
    <source>
        <dbReference type="EMBL" id="AEB41199.1"/>
    </source>
</evidence>
<keyword evidence="2" id="KW-0535">Nitrogen fixation</keyword>
<gene>
    <name evidence="5" type="ordered locus">G5S_0181</name>
</gene>
<organism evidence="5 6">
    <name type="scientific">Chlamydia pecorum (strain ATCC VR-628 / DSM 29919 / E58)</name>
    <name type="common">Chlamydophila pecorum</name>
    <dbReference type="NCBI Taxonomy" id="331635"/>
    <lineage>
        <taxon>Bacteria</taxon>
        <taxon>Pseudomonadati</taxon>
        <taxon>Chlamydiota</taxon>
        <taxon>Chlamydiia</taxon>
        <taxon>Chlamydiales</taxon>
        <taxon>Chlamydiaceae</taxon>
        <taxon>Chlamydia/Chlamydophila group</taxon>
        <taxon>Chlamydia</taxon>
    </lineage>
</organism>
<dbReference type="Proteomes" id="UP000008305">
    <property type="component" value="Chromosome"/>
</dbReference>
<dbReference type="InterPro" id="IPR001075">
    <property type="entry name" value="NIF_FeS_clus_asmbl_NifU_C"/>
</dbReference>
<proteinExistence type="predicted"/>
<dbReference type="GO" id="GO:0005506">
    <property type="term" value="F:iron ion binding"/>
    <property type="evidence" value="ECO:0007669"/>
    <property type="project" value="InterPro"/>
</dbReference>
<dbReference type="Gene3D" id="3.90.1010.10">
    <property type="match status" value="1"/>
</dbReference>
<dbReference type="Gene3D" id="3.30.300.130">
    <property type="entry name" value="Fe-S cluster assembly (FSCA)"/>
    <property type="match status" value="1"/>
</dbReference>
<evidence type="ECO:0000259" key="4">
    <source>
        <dbReference type="Pfam" id="PF01592"/>
    </source>
</evidence>
<sequence length="275" mass="30444">MTIPFQPNASWATFSSKVIKKLLKPYCAGKFTEEDAAVKDAYLAIGKQGHKLIGNSITFYWLVDKNHGKILDAKFQCFGSPYLIPLAEVTCSLVIGKSYAQAYKITIDDIDELLRSDPTKPAFPEDSLPLYHFIIDALDTTIEQCLNIPLEDGSLPLRETPEFPEMEDANPYDKHTWEAMSIENKIAVLRTITEEKISPYIALDGGAVSIKTLENNIVTIAYSGNCSGCPSSIGTTLNSIGQLLRTYVYPELQIKVCEDSLTFAQHPQNIDGPSL</sequence>
<dbReference type="GO" id="GO:0051536">
    <property type="term" value="F:iron-sulfur cluster binding"/>
    <property type="evidence" value="ECO:0007669"/>
    <property type="project" value="InterPro"/>
</dbReference>
<name>A0AA34RCH7_CHLPE</name>
<evidence type="ECO:0000256" key="1">
    <source>
        <dbReference type="ARBA" id="ARBA00015278"/>
    </source>
</evidence>
<dbReference type="Pfam" id="PF01106">
    <property type="entry name" value="NifU"/>
    <property type="match status" value="1"/>
</dbReference>
<evidence type="ECO:0000259" key="3">
    <source>
        <dbReference type="Pfam" id="PF01106"/>
    </source>
</evidence>
<feature type="domain" description="NIF system FeS cluster assembly NifU N-terminal" evidence="4">
    <location>
        <begin position="15"/>
        <end position="120"/>
    </location>
</feature>
<dbReference type="SUPFAM" id="SSF117916">
    <property type="entry name" value="Fe-S cluster assembly (FSCA) domain-like"/>
    <property type="match status" value="1"/>
</dbReference>
<dbReference type="EMBL" id="CP002608">
    <property type="protein sequence ID" value="AEB41199.1"/>
    <property type="molecule type" value="Genomic_DNA"/>
</dbReference>
<accession>A0AA34RCH7</accession>
<dbReference type="Pfam" id="PF01592">
    <property type="entry name" value="NifU_N"/>
    <property type="match status" value="1"/>
</dbReference>
<dbReference type="GeneID" id="99718234"/>
<dbReference type="AlphaFoldDB" id="A0AA34RCH7"/>
<dbReference type="RefSeq" id="WP_013712277.1">
    <property type="nucleotide sequence ID" value="NC_015408.1"/>
</dbReference>
<reference evidence="5 6" key="1">
    <citation type="journal article" date="2011" name="J. Bacteriol.">
        <title>Genome sequence of the obligate intracellular animal pathogen Chlamydia pecorum E58.</title>
        <authorList>
            <person name="Mojica S."/>
            <person name="Huot Creasy H."/>
            <person name="Daugherty S."/>
            <person name="Read T.D."/>
            <person name="Kim T."/>
            <person name="Kaltenboeck B."/>
            <person name="Bavoil P."/>
            <person name="Myers G.S."/>
        </authorList>
    </citation>
    <scope>NUCLEOTIDE SEQUENCE [LARGE SCALE GENOMIC DNA]</scope>
    <source>
        <strain evidence="5 6">E58</strain>
    </source>
</reference>